<dbReference type="AlphaFoldDB" id="A0A7J7MMD0"/>
<reference evidence="1 2" key="1">
    <citation type="journal article" date="2020" name="IScience">
        <title>Genome Sequencing of the Endangered Kingdonia uniflora (Circaeasteraceae, Ranunculales) Reveals Potential Mechanisms of Evolutionary Specialization.</title>
        <authorList>
            <person name="Sun Y."/>
            <person name="Deng T."/>
            <person name="Zhang A."/>
            <person name="Moore M.J."/>
            <person name="Landis J.B."/>
            <person name="Lin N."/>
            <person name="Zhang H."/>
            <person name="Zhang X."/>
            <person name="Huang J."/>
            <person name="Zhang X."/>
            <person name="Sun H."/>
            <person name="Wang H."/>
        </authorList>
    </citation>
    <scope>NUCLEOTIDE SEQUENCE [LARGE SCALE GENOMIC DNA]</scope>
    <source>
        <strain evidence="1">TB1705</strain>
        <tissue evidence="1">Leaf</tissue>
    </source>
</reference>
<dbReference type="EMBL" id="JACGCM010001390">
    <property type="protein sequence ID" value="KAF6156036.1"/>
    <property type="molecule type" value="Genomic_DNA"/>
</dbReference>
<dbReference type="PANTHER" id="PTHR46422">
    <property type="entry name" value="SERINE/THREONINE-PROTEIN PHOSPHATASE BSL3"/>
    <property type="match status" value="1"/>
</dbReference>
<organism evidence="1 2">
    <name type="scientific">Kingdonia uniflora</name>
    <dbReference type="NCBI Taxonomy" id="39325"/>
    <lineage>
        <taxon>Eukaryota</taxon>
        <taxon>Viridiplantae</taxon>
        <taxon>Streptophyta</taxon>
        <taxon>Embryophyta</taxon>
        <taxon>Tracheophyta</taxon>
        <taxon>Spermatophyta</taxon>
        <taxon>Magnoliopsida</taxon>
        <taxon>Ranunculales</taxon>
        <taxon>Circaeasteraceae</taxon>
        <taxon>Kingdonia</taxon>
    </lineage>
</organism>
<dbReference type="OrthoDB" id="1692020at2759"/>
<protein>
    <submittedName>
        <fullName evidence="1">Uncharacterized protein</fullName>
    </submittedName>
</protein>
<accession>A0A7J7MMD0</accession>
<keyword evidence="2" id="KW-1185">Reference proteome</keyword>
<dbReference type="PANTHER" id="PTHR46422:SF4">
    <property type="entry name" value="SERINE_THREONINE-PROTEIN PHOSPHATASE BSL3"/>
    <property type="match status" value="1"/>
</dbReference>
<name>A0A7J7MMD0_9MAGN</name>
<evidence type="ECO:0000313" key="2">
    <source>
        <dbReference type="Proteomes" id="UP000541444"/>
    </source>
</evidence>
<gene>
    <name evidence="1" type="ORF">GIB67_035393</name>
</gene>
<comment type="caution">
    <text evidence="1">The sequence shown here is derived from an EMBL/GenBank/DDBJ whole genome shotgun (WGS) entry which is preliminary data.</text>
</comment>
<proteinExistence type="predicted"/>
<dbReference type="Proteomes" id="UP000541444">
    <property type="component" value="Unassembled WGS sequence"/>
</dbReference>
<evidence type="ECO:0000313" key="1">
    <source>
        <dbReference type="EMBL" id="KAF6156036.1"/>
    </source>
</evidence>
<sequence>MYRSRSQHFALRSQDPCCILLAMVAFASQHTLTILVEPLASAYGLAKHRDGRWEWAIAPGVSPSPRYQHAAVFVNARLHVSGGALGGGRMVEDSSSIAEVKDVLAASMCLGVFPTRSNVSLLPQCSRFPSSVSFSTGGNGVINLGSSFGITMEWVSGFAVFGSICTCFVVGVY</sequence>